<reference evidence="7 8" key="1">
    <citation type="submission" date="2019-11" db="EMBL/GenBank/DDBJ databases">
        <authorList>
            <person name="Dong K."/>
        </authorList>
    </citation>
    <scope>NUCLEOTIDE SEQUENCE [LARGE SCALE GENOMIC DNA]</scope>
    <source>
        <strain evidence="7 8">DK608</strain>
    </source>
</reference>
<protein>
    <submittedName>
        <fullName evidence="7">Sigma-70 family RNA polymerase sigma factor</fullName>
    </submittedName>
</protein>
<feature type="domain" description="RNA polymerase sigma factor 70 region 4 type 2" evidence="6">
    <location>
        <begin position="108"/>
        <end position="157"/>
    </location>
</feature>
<dbReference type="PANTHER" id="PTHR43133">
    <property type="entry name" value="RNA POLYMERASE ECF-TYPE SIGMA FACTO"/>
    <property type="match status" value="1"/>
</dbReference>
<keyword evidence="2" id="KW-0805">Transcription regulation</keyword>
<dbReference type="CDD" id="cd06171">
    <property type="entry name" value="Sigma70_r4"/>
    <property type="match status" value="1"/>
</dbReference>
<dbReference type="InterPro" id="IPR036388">
    <property type="entry name" value="WH-like_DNA-bd_sf"/>
</dbReference>
<evidence type="ECO:0000256" key="3">
    <source>
        <dbReference type="ARBA" id="ARBA00023082"/>
    </source>
</evidence>
<evidence type="ECO:0000256" key="2">
    <source>
        <dbReference type="ARBA" id="ARBA00023015"/>
    </source>
</evidence>
<dbReference type="PANTHER" id="PTHR43133:SF63">
    <property type="entry name" value="RNA POLYMERASE SIGMA FACTOR FECI-RELATED"/>
    <property type="match status" value="1"/>
</dbReference>
<evidence type="ECO:0000259" key="5">
    <source>
        <dbReference type="Pfam" id="PF04542"/>
    </source>
</evidence>
<dbReference type="Proteomes" id="UP000478740">
    <property type="component" value="Unassembled WGS sequence"/>
</dbReference>
<dbReference type="InterPro" id="IPR014284">
    <property type="entry name" value="RNA_pol_sigma-70_dom"/>
</dbReference>
<dbReference type="InterPro" id="IPR039425">
    <property type="entry name" value="RNA_pol_sigma-70-like"/>
</dbReference>
<name>A0A6L6J5R9_9RHOB</name>
<feature type="domain" description="RNA polymerase sigma-70 region 2" evidence="5">
    <location>
        <begin position="9"/>
        <end position="77"/>
    </location>
</feature>
<keyword evidence="3" id="KW-0731">Sigma factor</keyword>
<dbReference type="Gene3D" id="1.10.10.10">
    <property type="entry name" value="Winged helix-like DNA-binding domain superfamily/Winged helix DNA-binding domain"/>
    <property type="match status" value="1"/>
</dbReference>
<dbReference type="SUPFAM" id="SSF88659">
    <property type="entry name" value="Sigma3 and sigma4 domains of RNA polymerase sigma factors"/>
    <property type="match status" value="1"/>
</dbReference>
<comment type="caution">
    <text evidence="7">The sequence shown here is derived from an EMBL/GenBank/DDBJ whole genome shotgun (WGS) entry which is preliminary data.</text>
</comment>
<evidence type="ECO:0000259" key="6">
    <source>
        <dbReference type="Pfam" id="PF08281"/>
    </source>
</evidence>
<dbReference type="AlphaFoldDB" id="A0A6L6J5R9"/>
<sequence>MQHMGMDRLYRGHRGDVRLYLARILRDADLAEDLTQDAFLRCFATVQAGGNPENLRSYLYRVARNVAVDHLRLQKRRRTDTTGSQTIAAIADPRPGPERVLIDRERLRIFAQALAALPNKTRRIFILHRIDGLTYRDVADRMDLSESSVQKHLARALFEVLQRLQDDEDG</sequence>
<dbReference type="NCBIfam" id="TIGR02937">
    <property type="entry name" value="sigma70-ECF"/>
    <property type="match status" value="1"/>
</dbReference>
<keyword evidence="8" id="KW-1185">Reference proteome</keyword>
<proteinExistence type="inferred from homology"/>
<dbReference type="GO" id="GO:0006352">
    <property type="term" value="P:DNA-templated transcription initiation"/>
    <property type="evidence" value="ECO:0007669"/>
    <property type="project" value="InterPro"/>
</dbReference>
<accession>A0A6L6J5R9</accession>
<dbReference type="Gene3D" id="1.10.1740.10">
    <property type="match status" value="1"/>
</dbReference>
<evidence type="ECO:0000313" key="7">
    <source>
        <dbReference type="EMBL" id="MTH66712.1"/>
    </source>
</evidence>
<dbReference type="InterPro" id="IPR013325">
    <property type="entry name" value="RNA_pol_sigma_r2"/>
</dbReference>
<dbReference type="GO" id="GO:0016987">
    <property type="term" value="F:sigma factor activity"/>
    <property type="evidence" value="ECO:0007669"/>
    <property type="project" value="UniProtKB-KW"/>
</dbReference>
<evidence type="ECO:0000313" key="8">
    <source>
        <dbReference type="Proteomes" id="UP000478740"/>
    </source>
</evidence>
<organism evidence="7 8">
    <name type="scientific">Paracoccus shanxieyensis</name>
    <dbReference type="NCBI Taxonomy" id="2675752"/>
    <lineage>
        <taxon>Bacteria</taxon>
        <taxon>Pseudomonadati</taxon>
        <taxon>Pseudomonadota</taxon>
        <taxon>Alphaproteobacteria</taxon>
        <taxon>Rhodobacterales</taxon>
        <taxon>Paracoccaceae</taxon>
        <taxon>Paracoccus</taxon>
    </lineage>
</organism>
<dbReference type="Pfam" id="PF04542">
    <property type="entry name" value="Sigma70_r2"/>
    <property type="match status" value="1"/>
</dbReference>
<comment type="similarity">
    <text evidence="1">Belongs to the sigma-70 factor family. ECF subfamily.</text>
</comment>
<dbReference type="EMBL" id="WMII01000051">
    <property type="protein sequence ID" value="MTH66712.1"/>
    <property type="molecule type" value="Genomic_DNA"/>
</dbReference>
<keyword evidence="4" id="KW-0804">Transcription</keyword>
<dbReference type="InterPro" id="IPR007627">
    <property type="entry name" value="RNA_pol_sigma70_r2"/>
</dbReference>
<gene>
    <name evidence="7" type="ORF">GL284_20925</name>
</gene>
<dbReference type="InterPro" id="IPR013324">
    <property type="entry name" value="RNA_pol_sigma_r3/r4-like"/>
</dbReference>
<dbReference type="SUPFAM" id="SSF88946">
    <property type="entry name" value="Sigma2 domain of RNA polymerase sigma factors"/>
    <property type="match status" value="1"/>
</dbReference>
<evidence type="ECO:0000256" key="4">
    <source>
        <dbReference type="ARBA" id="ARBA00023163"/>
    </source>
</evidence>
<dbReference type="GO" id="GO:0003677">
    <property type="term" value="F:DNA binding"/>
    <property type="evidence" value="ECO:0007669"/>
    <property type="project" value="InterPro"/>
</dbReference>
<dbReference type="Pfam" id="PF08281">
    <property type="entry name" value="Sigma70_r4_2"/>
    <property type="match status" value="1"/>
</dbReference>
<evidence type="ECO:0000256" key="1">
    <source>
        <dbReference type="ARBA" id="ARBA00010641"/>
    </source>
</evidence>
<dbReference type="InterPro" id="IPR013249">
    <property type="entry name" value="RNA_pol_sigma70_r4_t2"/>
</dbReference>